<dbReference type="InterPro" id="IPR041667">
    <property type="entry name" value="Cupin_8"/>
</dbReference>
<dbReference type="EMBL" id="CAXITT010000028">
    <property type="protein sequence ID" value="CAL1528166.1"/>
    <property type="molecule type" value="Genomic_DNA"/>
</dbReference>
<feature type="region of interest" description="Disordered" evidence="4">
    <location>
        <begin position="304"/>
        <end position="332"/>
    </location>
</feature>
<organism evidence="6 7">
    <name type="scientific">Lymnaea stagnalis</name>
    <name type="common">Great pond snail</name>
    <name type="synonym">Helix stagnalis</name>
    <dbReference type="NCBI Taxonomy" id="6523"/>
    <lineage>
        <taxon>Eukaryota</taxon>
        <taxon>Metazoa</taxon>
        <taxon>Spiralia</taxon>
        <taxon>Lophotrochozoa</taxon>
        <taxon>Mollusca</taxon>
        <taxon>Gastropoda</taxon>
        <taxon>Heterobranchia</taxon>
        <taxon>Euthyneura</taxon>
        <taxon>Panpulmonata</taxon>
        <taxon>Hygrophila</taxon>
        <taxon>Lymnaeoidea</taxon>
        <taxon>Lymnaeidae</taxon>
        <taxon>Lymnaea</taxon>
    </lineage>
</organism>
<gene>
    <name evidence="6" type="ORF">GSLYS_00002336001</name>
</gene>
<comment type="subcellular location">
    <subcellularLocation>
        <location evidence="1">Cytoplasm</location>
    </subcellularLocation>
</comment>
<dbReference type="GO" id="GO:0005737">
    <property type="term" value="C:cytoplasm"/>
    <property type="evidence" value="ECO:0007669"/>
    <property type="project" value="UniProtKB-SubCell"/>
</dbReference>
<dbReference type="PANTHER" id="PTHR12461">
    <property type="entry name" value="HYPOXIA-INDUCIBLE FACTOR 1 ALPHA INHIBITOR-RELATED"/>
    <property type="match status" value="1"/>
</dbReference>
<feature type="compositionally biased region" description="Basic and acidic residues" evidence="4">
    <location>
        <begin position="320"/>
        <end position="332"/>
    </location>
</feature>
<evidence type="ECO:0000259" key="5">
    <source>
        <dbReference type="PROSITE" id="PS51184"/>
    </source>
</evidence>
<dbReference type="Proteomes" id="UP001497497">
    <property type="component" value="Unassembled WGS sequence"/>
</dbReference>
<accession>A0AAV2H3D9</accession>
<name>A0AAV2H3D9_LYMST</name>
<dbReference type="Gene3D" id="2.60.120.650">
    <property type="entry name" value="Cupin"/>
    <property type="match status" value="1"/>
</dbReference>
<dbReference type="PANTHER" id="PTHR12461:SF43">
    <property type="entry name" value="HSPB1-ASSOCIATED PROTEIN 1"/>
    <property type="match status" value="1"/>
</dbReference>
<sequence length="579" mass="65141">MEHILEKPLIMESFTDSWPCHSWTFEMLASVLGAKLFSCRISEKTCSRMMETQCVHKEVTLGQFSAWLNEDKNSCPLSSYARDKYSCYIDYKYIKDMFSEKSGYFDHVQWKNFGLNEFNGYDSTIWLGSEGANTPGHQDTYGFNLVTQILGRKLWILFPPEDSPFLYPTRVPFEESSVFTQVNIRKPDLSLHPKFKLTHPVVVTLSPGQTLYVPRHWWHYVESLDPSISVNVWIPSKHDRLSQLEEAVTRCLATSLLTTLDTSGNNSLRQKWLNPTEILDPMDVNLTFLRTAMFNIAGNQYGHGQNGMSSEGGDVTSQPCDHKESNSDERPAGHIQLTEDDIDLHDSFSSATAVSKVRDDYLKVLADRIKGCPFIPLNSPYSRCSDQDLKNTLKRKADSKDATGPQKKKSGQCNSVHISNEAHGIDEDTATTCSLEREERVLTLSPCPFGSYMKFVSSLCEQNHCIKCCGQTSSANKSISVRKEHHHKIGSVDSESPTEVGNSPLEGDGHLLYDCGDSTVPCVDERPSEGEGSHFHDVLPFSHEEMAESLLVSVLHPDVVKIIGDKLREQCGQLDRVKH</sequence>
<dbReference type="SUPFAM" id="SSF51197">
    <property type="entry name" value="Clavaminate synthase-like"/>
    <property type="match status" value="1"/>
</dbReference>
<evidence type="ECO:0000256" key="1">
    <source>
        <dbReference type="ARBA" id="ARBA00004496"/>
    </source>
</evidence>
<dbReference type="FunFam" id="2.60.120.650:FF:000018">
    <property type="entry name" value="HSPB1-associated protein 1 homolog"/>
    <property type="match status" value="1"/>
</dbReference>
<dbReference type="Pfam" id="PF13621">
    <property type="entry name" value="Cupin_8"/>
    <property type="match status" value="1"/>
</dbReference>
<reference evidence="6 7" key="1">
    <citation type="submission" date="2024-04" db="EMBL/GenBank/DDBJ databases">
        <authorList>
            <consortium name="Genoscope - CEA"/>
            <person name="William W."/>
        </authorList>
    </citation>
    <scope>NUCLEOTIDE SEQUENCE [LARGE SCALE GENOMIC DNA]</scope>
</reference>
<evidence type="ECO:0000256" key="3">
    <source>
        <dbReference type="ARBA" id="ARBA00037342"/>
    </source>
</evidence>
<evidence type="ECO:0000313" key="7">
    <source>
        <dbReference type="Proteomes" id="UP001497497"/>
    </source>
</evidence>
<feature type="domain" description="JmjC" evidence="5">
    <location>
        <begin position="90"/>
        <end position="251"/>
    </location>
</feature>
<keyword evidence="2" id="KW-0963">Cytoplasm</keyword>
<dbReference type="SMART" id="SM00558">
    <property type="entry name" value="JmjC"/>
    <property type="match status" value="1"/>
</dbReference>
<evidence type="ECO:0000313" key="6">
    <source>
        <dbReference type="EMBL" id="CAL1528166.1"/>
    </source>
</evidence>
<evidence type="ECO:0000256" key="4">
    <source>
        <dbReference type="SAM" id="MobiDB-lite"/>
    </source>
</evidence>
<protein>
    <recommendedName>
        <fullName evidence="5">JmjC domain-containing protein</fullName>
    </recommendedName>
</protein>
<dbReference type="AlphaFoldDB" id="A0AAV2H3D9"/>
<feature type="compositionally biased region" description="Polar residues" evidence="4">
    <location>
        <begin position="304"/>
        <end position="319"/>
    </location>
</feature>
<feature type="region of interest" description="Disordered" evidence="4">
    <location>
        <begin position="395"/>
        <end position="421"/>
    </location>
</feature>
<proteinExistence type="predicted"/>
<comment type="function">
    <text evidence="3">May play a role in cellular stress response.</text>
</comment>
<dbReference type="InterPro" id="IPR003347">
    <property type="entry name" value="JmjC_dom"/>
</dbReference>
<evidence type="ECO:0000256" key="2">
    <source>
        <dbReference type="ARBA" id="ARBA00022490"/>
    </source>
</evidence>
<comment type="caution">
    <text evidence="6">The sequence shown here is derived from an EMBL/GenBank/DDBJ whole genome shotgun (WGS) entry which is preliminary data.</text>
</comment>
<keyword evidence="7" id="KW-1185">Reference proteome</keyword>
<dbReference type="PROSITE" id="PS51184">
    <property type="entry name" value="JMJC"/>
    <property type="match status" value="1"/>
</dbReference>